<reference evidence="2 3" key="1">
    <citation type="submission" date="2018-01" db="EMBL/GenBank/DDBJ databases">
        <title>Deinococcus koreensis sp. nov., a radiation-resistant bacterium isolated from river water.</title>
        <authorList>
            <person name="Choi A."/>
        </authorList>
    </citation>
    <scope>NUCLEOTIDE SEQUENCE [LARGE SCALE GENOMIC DNA]</scope>
    <source>
        <strain evidence="2 3">SJW1-2</strain>
    </source>
</reference>
<dbReference type="EMBL" id="PPPD01000001">
    <property type="protein sequence ID" value="PNY80735.1"/>
    <property type="molecule type" value="Genomic_DNA"/>
</dbReference>
<proteinExistence type="predicted"/>
<accession>A0A2K3UW22</accession>
<protein>
    <submittedName>
        <fullName evidence="2">Uncharacterized protein</fullName>
    </submittedName>
</protein>
<dbReference type="RefSeq" id="WP_103310836.1">
    <property type="nucleotide sequence ID" value="NZ_PPPD01000001.1"/>
</dbReference>
<evidence type="ECO:0000256" key="1">
    <source>
        <dbReference type="SAM" id="MobiDB-lite"/>
    </source>
</evidence>
<keyword evidence="3" id="KW-1185">Reference proteome</keyword>
<comment type="caution">
    <text evidence="2">The sequence shown here is derived from an EMBL/GenBank/DDBJ whole genome shotgun (WGS) entry which is preliminary data.</text>
</comment>
<sequence>MAFSLAVGGGDIVRAGHLGTVRGTPAGRGGRFQAPTRHTSGAVSADDERRRAAHGSMPCAPSR</sequence>
<dbReference type="AlphaFoldDB" id="A0A2K3UW22"/>
<feature type="region of interest" description="Disordered" evidence="1">
    <location>
        <begin position="15"/>
        <end position="63"/>
    </location>
</feature>
<gene>
    <name evidence="2" type="ORF">CVO96_04560</name>
</gene>
<dbReference type="Proteomes" id="UP000236379">
    <property type="component" value="Unassembled WGS sequence"/>
</dbReference>
<evidence type="ECO:0000313" key="2">
    <source>
        <dbReference type="EMBL" id="PNY80735.1"/>
    </source>
</evidence>
<name>A0A2K3UW22_9DEIO</name>
<evidence type="ECO:0000313" key="3">
    <source>
        <dbReference type="Proteomes" id="UP000236379"/>
    </source>
</evidence>
<organism evidence="2 3">
    <name type="scientific">Deinococcus koreensis</name>
    <dbReference type="NCBI Taxonomy" id="2054903"/>
    <lineage>
        <taxon>Bacteria</taxon>
        <taxon>Thermotogati</taxon>
        <taxon>Deinococcota</taxon>
        <taxon>Deinococci</taxon>
        <taxon>Deinococcales</taxon>
        <taxon>Deinococcaceae</taxon>
        <taxon>Deinococcus</taxon>
    </lineage>
</organism>